<dbReference type="CDD" id="cd24007">
    <property type="entry name" value="ASKHA_NBD_eukNAGK-like"/>
    <property type="match status" value="1"/>
</dbReference>
<evidence type="ECO:0000313" key="2">
    <source>
        <dbReference type="EMBL" id="MDT8897785.1"/>
    </source>
</evidence>
<dbReference type="InterPro" id="IPR002731">
    <property type="entry name" value="ATPase_BadF"/>
</dbReference>
<proteinExistence type="predicted"/>
<protein>
    <submittedName>
        <fullName evidence="2">BadF/BadG/BcrA/BcrD ATPase family protein</fullName>
    </submittedName>
</protein>
<dbReference type="PANTHER" id="PTHR43190:SF3">
    <property type="entry name" value="N-ACETYL-D-GLUCOSAMINE KINASE"/>
    <property type="match status" value="1"/>
</dbReference>
<gene>
    <name evidence="2" type="ORF">QYE77_05855</name>
</gene>
<reference evidence="2 3" key="1">
    <citation type="submission" date="2023-07" db="EMBL/GenBank/DDBJ databases">
        <title>Novel species of Thermanaerothrix with wide hydrolytic capabilities.</title>
        <authorList>
            <person name="Zayulina K.S."/>
            <person name="Podosokorskaya O.A."/>
            <person name="Elcheninov A.G."/>
        </authorList>
    </citation>
    <scope>NUCLEOTIDE SEQUENCE [LARGE SCALE GENOMIC DNA]</scope>
    <source>
        <strain evidence="2 3">4228-RoL</strain>
    </source>
</reference>
<dbReference type="Pfam" id="PF01869">
    <property type="entry name" value="BcrAD_BadFG"/>
    <property type="match status" value="1"/>
</dbReference>
<dbReference type="Gene3D" id="3.30.420.40">
    <property type="match status" value="2"/>
</dbReference>
<dbReference type="RefSeq" id="WP_315624440.1">
    <property type="nucleotide sequence ID" value="NZ_JAUHMF010000001.1"/>
</dbReference>
<feature type="domain" description="ATPase BadF/BadG/BcrA/BcrD type" evidence="1">
    <location>
        <begin position="6"/>
        <end position="300"/>
    </location>
</feature>
<evidence type="ECO:0000313" key="3">
    <source>
        <dbReference type="Proteomes" id="UP001254165"/>
    </source>
</evidence>
<dbReference type="PANTHER" id="PTHR43190">
    <property type="entry name" value="N-ACETYL-D-GLUCOSAMINE KINASE"/>
    <property type="match status" value="1"/>
</dbReference>
<dbReference type="EMBL" id="JAUHMF010000001">
    <property type="protein sequence ID" value="MDT8897785.1"/>
    <property type="molecule type" value="Genomic_DNA"/>
</dbReference>
<organism evidence="2 3">
    <name type="scientific">Thermanaerothrix solaris</name>
    <dbReference type="NCBI Taxonomy" id="3058434"/>
    <lineage>
        <taxon>Bacteria</taxon>
        <taxon>Bacillati</taxon>
        <taxon>Chloroflexota</taxon>
        <taxon>Anaerolineae</taxon>
        <taxon>Anaerolineales</taxon>
        <taxon>Anaerolineaceae</taxon>
        <taxon>Thermanaerothrix</taxon>
    </lineage>
</organism>
<sequence length="326" mass="34582">MMDYFLGVDVGSSKTQALVTTADGQVLGLGQAGGGNPDVVGMAAFQQVVAQATQQALAVAGLSLPNLRAAGVGISGFDWPSQRIGFLKALYHVLGPDLPLEIVNDAVLGLLISPRGWGISLVSGTGCNCWGRNPQGDYAHMTGYGDLMGEYAGATELVARAIHFVAYQWTGRGQPTGLTPLFIQKAGAKDLGDLIEGLCRGYYHLGAEAAPLVFECAREGDQVALALLDWAGRELGAMVVTVARRLNMTHLAPDIILIGSMFKNQPALADFVRPVVLEAMPKARLLPLPTLPVVGAVVLAMEVVRIPRNRIQQALENLQQTVISFQ</sequence>
<keyword evidence="3" id="KW-1185">Reference proteome</keyword>
<dbReference type="Proteomes" id="UP001254165">
    <property type="component" value="Unassembled WGS sequence"/>
</dbReference>
<comment type="caution">
    <text evidence="2">The sequence shown here is derived from an EMBL/GenBank/DDBJ whole genome shotgun (WGS) entry which is preliminary data.</text>
</comment>
<accession>A0ABU3NLR6</accession>
<dbReference type="InterPro" id="IPR043129">
    <property type="entry name" value="ATPase_NBD"/>
</dbReference>
<dbReference type="SUPFAM" id="SSF53067">
    <property type="entry name" value="Actin-like ATPase domain"/>
    <property type="match status" value="2"/>
</dbReference>
<evidence type="ECO:0000259" key="1">
    <source>
        <dbReference type="Pfam" id="PF01869"/>
    </source>
</evidence>
<dbReference type="InterPro" id="IPR052519">
    <property type="entry name" value="Euk-type_GlcNAc_Kinase"/>
</dbReference>
<name>A0ABU3NLR6_9CHLR</name>